<feature type="domain" description="DUF4789" evidence="1">
    <location>
        <begin position="66"/>
        <end position="134"/>
    </location>
</feature>
<evidence type="ECO:0000313" key="2">
    <source>
        <dbReference type="EMBL" id="KAH0554611.1"/>
    </source>
</evidence>
<evidence type="ECO:0000259" key="1">
    <source>
        <dbReference type="Pfam" id="PF16033"/>
    </source>
</evidence>
<evidence type="ECO:0000313" key="3">
    <source>
        <dbReference type="Proteomes" id="UP000826195"/>
    </source>
</evidence>
<reference evidence="2 3" key="1">
    <citation type="journal article" date="2021" name="J. Hered.">
        <title>A chromosome-level genome assembly of the parasitoid wasp, Cotesia glomerata (Hymenoptera: Braconidae).</title>
        <authorList>
            <person name="Pinto B.J."/>
            <person name="Weis J.J."/>
            <person name="Gamble T."/>
            <person name="Ode P.J."/>
            <person name="Paul R."/>
            <person name="Zaspel J.M."/>
        </authorList>
    </citation>
    <scope>NUCLEOTIDE SEQUENCE [LARGE SCALE GENOMIC DNA]</scope>
    <source>
        <strain evidence="2">CgM1</strain>
    </source>
</reference>
<dbReference type="PANTHER" id="PTHR21177">
    <property type="entry name" value="IP06524P-RELATED"/>
    <property type="match status" value="1"/>
</dbReference>
<accession>A0AAV7I7S3</accession>
<gene>
    <name evidence="2" type="ORF">KQX54_011902</name>
</gene>
<dbReference type="PANTHER" id="PTHR21177:SF7">
    <property type="entry name" value="GH11627P"/>
    <property type="match status" value="1"/>
</dbReference>
<comment type="caution">
    <text evidence="2">The sequence shown here is derived from an EMBL/GenBank/DDBJ whole genome shotgun (WGS) entry which is preliminary data.</text>
</comment>
<dbReference type="Proteomes" id="UP000826195">
    <property type="component" value="Unassembled WGS sequence"/>
</dbReference>
<keyword evidence="3" id="KW-1185">Reference proteome</keyword>
<feature type="domain" description="DUF4789" evidence="1">
    <location>
        <begin position="256"/>
        <end position="303"/>
    </location>
</feature>
<dbReference type="InterPro" id="IPR031993">
    <property type="entry name" value="DUF4789"/>
</dbReference>
<dbReference type="EMBL" id="JAHXZJ010001119">
    <property type="protein sequence ID" value="KAH0554611.1"/>
    <property type="molecule type" value="Genomic_DNA"/>
</dbReference>
<dbReference type="AlphaFoldDB" id="A0AAV7I7S3"/>
<name>A0AAV7I7S3_COTGL</name>
<protein>
    <recommendedName>
        <fullName evidence="1">DUF4789 domain-containing protein</fullName>
    </recommendedName>
</protein>
<organism evidence="2 3">
    <name type="scientific">Cotesia glomerata</name>
    <name type="common">Lepidopteran parasitic wasp</name>
    <name type="synonym">Apanteles glomeratus</name>
    <dbReference type="NCBI Taxonomy" id="32391"/>
    <lineage>
        <taxon>Eukaryota</taxon>
        <taxon>Metazoa</taxon>
        <taxon>Ecdysozoa</taxon>
        <taxon>Arthropoda</taxon>
        <taxon>Hexapoda</taxon>
        <taxon>Insecta</taxon>
        <taxon>Pterygota</taxon>
        <taxon>Neoptera</taxon>
        <taxon>Endopterygota</taxon>
        <taxon>Hymenoptera</taxon>
        <taxon>Apocrita</taxon>
        <taxon>Ichneumonoidea</taxon>
        <taxon>Braconidae</taxon>
        <taxon>Microgastrinae</taxon>
        <taxon>Cotesia</taxon>
    </lineage>
</organism>
<sequence>MADDLEHQLAESFFLWLVIKSIDGAIVPPPWADPSSNPCAAEPRGWQLLYWPPDGKCYKIFQIGAPCPETMELGPTAKGPGAECRCPPGTAQSAAESRCWPIFTRAECPAGEYFAPLESNDSRRWGVCKKPEKCDRGKLFWPRDEKCYSKLTRGPCQRGQLLVDGADGIAECGCNTEGELGAYYHRGVEDGCYEHYTTGPCLEQGEIFLPGGQCGCLKSIPHYHEETRMCYPLGGIGPCKQGHHYVVTNASITSDEIHATCTCKPGHVLYSDGQCYRKYTRGPCEPGSMLMNSTACVQVPCKRSRLYFPRERTCYRIGTRGPCSAGQVVLYDHSVRPSVDGVSYNGVCECTKLMKLSGKCRDLDLELDKCENTPGMFLVGKNCYKLYTQGPCGLGEWLVTRRRPREAVSWPDSWIDAGDSASKVACECRPGYSRVNSSVVDSDVETNLLSANPGECQPPAVGIANYLNRRYKIQ</sequence>
<proteinExistence type="predicted"/>
<dbReference type="Pfam" id="PF16033">
    <property type="entry name" value="DUF4789"/>
    <property type="match status" value="2"/>
</dbReference>